<evidence type="ECO:0000256" key="2">
    <source>
        <dbReference type="RuleBase" id="RU004349"/>
    </source>
</evidence>
<name>A0A392Q9R7_9FABA</name>
<evidence type="ECO:0000256" key="3">
    <source>
        <dbReference type="SAM" id="Phobius"/>
    </source>
</evidence>
<comment type="subcellular location">
    <subcellularLocation>
        <location evidence="1">Plastid</location>
        <location evidence="1">Chloroplast thylakoid membrane</location>
        <topology evidence="1">Multi-pass membrane protein</topology>
    </subcellularLocation>
</comment>
<keyword evidence="3" id="KW-1133">Transmembrane helix</keyword>
<protein>
    <submittedName>
        <fullName evidence="4">Protein transport protein SEC61 subunit alpha</fullName>
    </submittedName>
</protein>
<proteinExistence type="inferred from homology"/>
<feature type="non-terminal residue" evidence="4">
    <location>
        <position position="109"/>
    </location>
</feature>
<dbReference type="EMBL" id="LXQA010122138">
    <property type="protein sequence ID" value="MCI20878.1"/>
    <property type="molecule type" value="Genomic_DNA"/>
</dbReference>
<feature type="transmembrane region" description="Helical" evidence="3">
    <location>
        <begin position="30"/>
        <end position="53"/>
    </location>
</feature>
<dbReference type="Pfam" id="PF00344">
    <property type="entry name" value="SecY"/>
    <property type="match status" value="1"/>
</dbReference>
<dbReference type="SUPFAM" id="SSF103491">
    <property type="entry name" value="Preprotein translocase SecY subunit"/>
    <property type="match status" value="1"/>
</dbReference>
<dbReference type="Proteomes" id="UP000265520">
    <property type="component" value="Unassembled WGS sequence"/>
</dbReference>
<dbReference type="PANTHER" id="PTHR10906">
    <property type="entry name" value="SECY/SEC61-ALPHA FAMILY MEMBER"/>
    <property type="match status" value="1"/>
</dbReference>
<accession>A0A392Q9R7</accession>
<organism evidence="4 5">
    <name type="scientific">Trifolium medium</name>
    <dbReference type="NCBI Taxonomy" id="97028"/>
    <lineage>
        <taxon>Eukaryota</taxon>
        <taxon>Viridiplantae</taxon>
        <taxon>Streptophyta</taxon>
        <taxon>Embryophyta</taxon>
        <taxon>Tracheophyta</taxon>
        <taxon>Spermatophyta</taxon>
        <taxon>Magnoliopsida</taxon>
        <taxon>eudicotyledons</taxon>
        <taxon>Gunneridae</taxon>
        <taxon>Pentapetalae</taxon>
        <taxon>rosids</taxon>
        <taxon>fabids</taxon>
        <taxon>Fabales</taxon>
        <taxon>Fabaceae</taxon>
        <taxon>Papilionoideae</taxon>
        <taxon>50 kb inversion clade</taxon>
        <taxon>NPAAA clade</taxon>
        <taxon>Hologalegina</taxon>
        <taxon>IRL clade</taxon>
        <taxon>Trifolieae</taxon>
        <taxon>Trifolium</taxon>
    </lineage>
</organism>
<keyword evidence="3" id="KW-0472">Membrane</keyword>
<feature type="transmembrane region" description="Helical" evidence="3">
    <location>
        <begin position="74"/>
        <end position="93"/>
    </location>
</feature>
<dbReference type="AlphaFoldDB" id="A0A392Q9R7"/>
<evidence type="ECO:0000256" key="1">
    <source>
        <dbReference type="ARBA" id="ARBA00004454"/>
    </source>
</evidence>
<dbReference type="Gene3D" id="1.10.3370.10">
    <property type="entry name" value="SecY subunit domain"/>
    <property type="match status" value="1"/>
</dbReference>
<evidence type="ECO:0000313" key="4">
    <source>
        <dbReference type="EMBL" id="MCI20878.1"/>
    </source>
</evidence>
<keyword evidence="3" id="KW-0812">Transmembrane</keyword>
<dbReference type="GO" id="GO:0015031">
    <property type="term" value="P:protein transport"/>
    <property type="evidence" value="ECO:0007669"/>
    <property type="project" value="InterPro"/>
</dbReference>
<comment type="caution">
    <text evidence="4">The sequence shown here is derived from an EMBL/GenBank/DDBJ whole genome shotgun (WGS) entry which is preliminary data.</text>
</comment>
<dbReference type="GO" id="GO:0009535">
    <property type="term" value="C:chloroplast thylakoid membrane"/>
    <property type="evidence" value="ECO:0007669"/>
    <property type="project" value="UniProtKB-SubCell"/>
</dbReference>
<feature type="non-terminal residue" evidence="4">
    <location>
        <position position="1"/>
    </location>
</feature>
<evidence type="ECO:0000313" key="5">
    <source>
        <dbReference type="Proteomes" id="UP000265520"/>
    </source>
</evidence>
<keyword evidence="5" id="KW-1185">Reference proteome</keyword>
<reference evidence="4 5" key="1">
    <citation type="journal article" date="2018" name="Front. Plant Sci.">
        <title>Red Clover (Trifolium pratense) and Zigzag Clover (T. medium) - A Picture of Genomic Similarities and Differences.</title>
        <authorList>
            <person name="Dluhosova J."/>
            <person name="Istvanek J."/>
            <person name="Nedelnik J."/>
            <person name="Repkova J."/>
        </authorList>
    </citation>
    <scope>NUCLEOTIDE SEQUENCE [LARGE SCALE GENOMIC DNA]</scope>
    <source>
        <strain evidence="5">cv. 10/8</strain>
        <tissue evidence="4">Leaf</tissue>
    </source>
</reference>
<dbReference type="InterPro" id="IPR002208">
    <property type="entry name" value="SecY/SEC61-alpha"/>
</dbReference>
<comment type="similarity">
    <text evidence="2">Belongs to the SecY/SEC61-alpha family.</text>
</comment>
<sequence>KLLGILIAVGEAVAYVLSGMYGSVGQLGVGNAILIIVQLFFAGIIVICLDELLQKGYGLDKVRALREAFYRQNLPNVTNLLATVLIFLIVIYFQGFRVVLPVRSKNARG</sequence>
<dbReference type="InterPro" id="IPR023201">
    <property type="entry name" value="SecY_dom_sf"/>
</dbReference>